<reference evidence="1" key="1">
    <citation type="submission" date="2017-05" db="UniProtKB">
        <authorList>
            <consortium name="EnsemblMetazoa"/>
        </authorList>
    </citation>
    <scope>IDENTIFICATION</scope>
</reference>
<accession>A0A1X7VE29</accession>
<dbReference type="EnsemblMetazoa" id="Aqu2.1.37994_001">
    <property type="protein sequence ID" value="Aqu2.1.37994_001"/>
    <property type="gene ID" value="Aqu2.1.37994"/>
</dbReference>
<dbReference type="AlphaFoldDB" id="A0A1X7VE29"/>
<evidence type="ECO:0000313" key="1">
    <source>
        <dbReference type="EnsemblMetazoa" id="Aqu2.1.37994_001"/>
    </source>
</evidence>
<dbReference type="InParanoid" id="A0A1X7VE29"/>
<name>A0A1X7VE29_AMPQE</name>
<proteinExistence type="predicted"/>
<organism evidence="1">
    <name type="scientific">Amphimedon queenslandica</name>
    <name type="common">Sponge</name>
    <dbReference type="NCBI Taxonomy" id="400682"/>
    <lineage>
        <taxon>Eukaryota</taxon>
        <taxon>Metazoa</taxon>
        <taxon>Porifera</taxon>
        <taxon>Demospongiae</taxon>
        <taxon>Heteroscleromorpha</taxon>
        <taxon>Haplosclerida</taxon>
        <taxon>Niphatidae</taxon>
        <taxon>Amphimedon</taxon>
    </lineage>
</organism>
<sequence>MYIIVLRKKHSYNVPKSVK</sequence>
<protein>
    <submittedName>
        <fullName evidence="1">Uncharacterized protein</fullName>
    </submittedName>
</protein>